<dbReference type="InterPro" id="IPR027417">
    <property type="entry name" value="P-loop_NTPase"/>
</dbReference>
<dbReference type="Gene3D" id="3.40.50.300">
    <property type="entry name" value="P-loop containing nucleotide triphosphate hydrolases"/>
    <property type="match status" value="1"/>
</dbReference>
<name>A0ABT8JWQ9_9MICC</name>
<protein>
    <submittedName>
        <fullName evidence="3">DUF2326 domain-containing protein</fullName>
    </submittedName>
</protein>
<evidence type="ECO:0000256" key="1">
    <source>
        <dbReference type="SAM" id="Coils"/>
    </source>
</evidence>
<evidence type="ECO:0000259" key="2">
    <source>
        <dbReference type="Pfam" id="PF10088"/>
    </source>
</evidence>
<dbReference type="SUPFAM" id="SSF52540">
    <property type="entry name" value="P-loop containing nucleoside triphosphate hydrolases"/>
    <property type="match status" value="1"/>
</dbReference>
<dbReference type="Proteomes" id="UP001174209">
    <property type="component" value="Unassembled WGS sequence"/>
</dbReference>
<sequence length="559" mass="61058">MFKPGFNAVVAERAPDSTDQDSRNARGKSTLLAILNYILGGTFDKKMQVLADNGWEFTLELQLFGGTVSATRTLAAGKNLHITANGDAKAFIAPYLVEGQITVEEWKDLLGLGLFRLEPSEEKVTGGISVRTLLSYVIRTEAPKDPLKIVAVQSATSSREHIAFLLDLDWTVVLDLANVDKGLQQLKTITAAARDGLVTTLRPESDLALERAALLNEVEEWEGRIEGFRILEDPNSLVQRADELTAQISVLRDEAVVDGRMRSLYTSSLTDDTDAPATAIDVEALFAAAGAVLADGFVRQMRDVAAFHASLLTNRRAFLHSEIESLDDRIAVRKAELSRLDEQRAGTLRTLDAGGALDELNALRNELATVQAHLAAVDLQIEQARELVTTREDLKLQQSTLRKGASEQLAGSRQKLDHVGAQFSQKMHRLYGKDAALTVEVDNAGYKFTVTVPGSGSSGVDRMKLFCFDLTLLEEGAASARHPDFLVHDSVVFDGVDPRQLANALRFAQEMVQTTGGQYICTINSNDIPPDVLEEPWFKGGIVRSILDTEVGGLLGREF</sequence>
<dbReference type="RefSeq" id="WP_301224289.1">
    <property type="nucleotide sequence ID" value="NZ_JAROCG010000001.1"/>
</dbReference>
<organism evidence="3 4">
    <name type="scientific">Arthrobacter burdickii</name>
    <dbReference type="NCBI Taxonomy" id="3035920"/>
    <lineage>
        <taxon>Bacteria</taxon>
        <taxon>Bacillati</taxon>
        <taxon>Actinomycetota</taxon>
        <taxon>Actinomycetes</taxon>
        <taxon>Micrococcales</taxon>
        <taxon>Micrococcaceae</taxon>
        <taxon>Arthrobacter</taxon>
    </lineage>
</organism>
<gene>
    <name evidence="3" type="ORF">P5G52_01870</name>
</gene>
<evidence type="ECO:0000313" key="3">
    <source>
        <dbReference type="EMBL" id="MDN4609605.1"/>
    </source>
</evidence>
<accession>A0ABT8JWQ9</accession>
<proteinExistence type="predicted"/>
<dbReference type="EMBL" id="JAROCG010000001">
    <property type="protein sequence ID" value="MDN4609605.1"/>
    <property type="molecule type" value="Genomic_DNA"/>
</dbReference>
<keyword evidence="1" id="KW-0175">Coiled coil</keyword>
<comment type="caution">
    <text evidence="3">The sequence shown here is derived from an EMBL/GenBank/DDBJ whole genome shotgun (WGS) entry which is preliminary data.</text>
</comment>
<reference evidence="3" key="1">
    <citation type="submission" date="2023-06" db="EMBL/GenBank/DDBJ databases">
        <title>MT1 and MT2 Draft Genomes of Novel Species.</title>
        <authorList>
            <person name="Venkateswaran K."/>
        </authorList>
    </citation>
    <scope>NUCLEOTIDE SEQUENCE</scope>
    <source>
        <strain evidence="3">IIF3SC-B10</strain>
    </source>
</reference>
<feature type="coiled-coil region" evidence="1">
    <location>
        <begin position="323"/>
        <end position="380"/>
    </location>
</feature>
<evidence type="ECO:0000313" key="4">
    <source>
        <dbReference type="Proteomes" id="UP001174209"/>
    </source>
</evidence>
<dbReference type="InterPro" id="IPR018760">
    <property type="entry name" value="DUF2326"/>
</dbReference>
<keyword evidence="4" id="KW-1185">Reference proteome</keyword>
<feature type="domain" description="DUF2326" evidence="2">
    <location>
        <begin position="427"/>
        <end position="535"/>
    </location>
</feature>
<dbReference type="Pfam" id="PF10088">
    <property type="entry name" value="DUF2326"/>
    <property type="match status" value="1"/>
</dbReference>